<evidence type="ECO:0000256" key="1">
    <source>
        <dbReference type="ARBA" id="ARBA00007316"/>
    </source>
</evidence>
<keyword evidence="4" id="KW-0547">Nucleotide-binding</keyword>
<evidence type="ECO:0000256" key="3">
    <source>
        <dbReference type="ARBA" id="ARBA00022679"/>
    </source>
</evidence>
<dbReference type="PANTHER" id="PTHR32309:SF13">
    <property type="entry name" value="FERRIC ENTEROBACTIN TRANSPORT PROTEIN FEPE"/>
    <property type="match status" value="1"/>
</dbReference>
<dbReference type="eggNOG" id="COG0489">
    <property type="taxonomic scope" value="Bacteria"/>
</dbReference>
<dbReference type="KEGG" id="sgy:Sgly_1504"/>
<comment type="similarity">
    <text evidence="1">Belongs to the CpsD/CapB family.</text>
</comment>
<evidence type="ECO:0000256" key="7">
    <source>
        <dbReference type="ARBA" id="ARBA00023137"/>
    </source>
</evidence>
<dbReference type="InterPro" id="IPR025669">
    <property type="entry name" value="AAA_dom"/>
</dbReference>
<comment type="catalytic activity">
    <reaction evidence="8">
        <text>L-tyrosyl-[protein] + ATP = O-phospho-L-tyrosyl-[protein] + ADP + H(+)</text>
        <dbReference type="Rhea" id="RHEA:10596"/>
        <dbReference type="Rhea" id="RHEA-COMP:10136"/>
        <dbReference type="Rhea" id="RHEA-COMP:20101"/>
        <dbReference type="ChEBI" id="CHEBI:15378"/>
        <dbReference type="ChEBI" id="CHEBI:30616"/>
        <dbReference type="ChEBI" id="CHEBI:46858"/>
        <dbReference type="ChEBI" id="CHEBI:61978"/>
        <dbReference type="ChEBI" id="CHEBI:456216"/>
        <dbReference type="EC" id="2.7.10.2"/>
    </reaction>
</comment>
<accession>F0SX22</accession>
<keyword evidence="11" id="KW-1185">Reference proteome</keyword>
<sequence>MRGIKRLLNKGRNKTPDIVRDKLNILNSDSAFSTIEEYKALRTNITFCLPSGQCKIIGITSAEAEEGKSITCINLALAFAETKARVLIIDCDLRRPRISSLLSMPASPGLSNVLVSLSSPDEVIHTMSNSTADVILSGDIPPNPSELLASDQMRLLLEQLAKKYDYIFLDSPPINLVTDAVILSKWLTGILFVVRAGLSEKGSVINAVNHLTFVGGNILGFLLNGIKTKSTSSRYSKYYR</sequence>
<dbReference type="InterPro" id="IPR005702">
    <property type="entry name" value="Wzc-like_C"/>
</dbReference>
<evidence type="ECO:0000256" key="2">
    <source>
        <dbReference type="ARBA" id="ARBA00011903"/>
    </source>
</evidence>
<dbReference type="AlphaFoldDB" id="F0SX22"/>
<dbReference type="STRING" id="645991.Sgly_1504"/>
<evidence type="ECO:0000256" key="5">
    <source>
        <dbReference type="ARBA" id="ARBA00022777"/>
    </source>
</evidence>
<dbReference type="HOGENOM" id="CLU_052027_2_4_9"/>
<dbReference type="PANTHER" id="PTHR32309">
    <property type="entry name" value="TYROSINE-PROTEIN KINASE"/>
    <property type="match status" value="1"/>
</dbReference>
<name>F0SX22_SYNGF</name>
<dbReference type="NCBIfam" id="TIGR01007">
    <property type="entry name" value="eps_fam"/>
    <property type="match status" value="1"/>
</dbReference>
<dbReference type="GO" id="GO:0005886">
    <property type="term" value="C:plasma membrane"/>
    <property type="evidence" value="ECO:0007669"/>
    <property type="project" value="TreeGrafter"/>
</dbReference>
<reference evidence="11" key="2">
    <citation type="submission" date="2011-02" db="EMBL/GenBank/DDBJ databases">
        <title>The complete genome of Syntrophobotulus glycolicus DSM 8271.</title>
        <authorList>
            <person name="Lucas S."/>
            <person name="Copeland A."/>
            <person name="Lapidus A."/>
            <person name="Bruce D."/>
            <person name="Goodwin L."/>
            <person name="Pitluck S."/>
            <person name="Kyrpides N."/>
            <person name="Mavromatis K."/>
            <person name="Pagani I."/>
            <person name="Ivanova N."/>
            <person name="Mikhailova N."/>
            <person name="Chertkov O."/>
            <person name="Held B."/>
            <person name="Detter J.C."/>
            <person name="Tapia R."/>
            <person name="Han C."/>
            <person name="Land M."/>
            <person name="Hauser L."/>
            <person name="Markowitz V."/>
            <person name="Cheng J.-F."/>
            <person name="Hugenholtz P."/>
            <person name="Woyke T."/>
            <person name="Wu D."/>
            <person name="Spring S."/>
            <person name="Schroeder M."/>
            <person name="Brambilla E."/>
            <person name="Klenk H.-P."/>
            <person name="Eisen J.A."/>
        </authorList>
    </citation>
    <scope>NUCLEOTIDE SEQUENCE [LARGE SCALE GENOMIC DNA]</scope>
    <source>
        <strain evidence="11">DSM 8271 / FlGlyR</strain>
    </source>
</reference>
<dbReference type="OrthoDB" id="9794577at2"/>
<evidence type="ECO:0000256" key="8">
    <source>
        <dbReference type="ARBA" id="ARBA00051245"/>
    </source>
</evidence>
<dbReference type="SUPFAM" id="SSF52540">
    <property type="entry name" value="P-loop containing nucleoside triphosphate hydrolases"/>
    <property type="match status" value="1"/>
</dbReference>
<dbReference type="EMBL" id="CP002547">
    <property type="protein sequence ID" value="ADY55805.1"/>
    <property type="molecule type" value="Genomic_DNA"/>
</dbReference>
<keyword evidence="5" id="KW-0418">Kinase</keyword>
<dbReference type="Gene3D" id="3.40.50.300">
    <property type="entry name" value="P-loop containing nucleotide triphosphate hydrolases"/>
    <property type="match status" value="1"/>
</dbReference>
<proteinExistence type="inferred from homology"/>
<evidence type="ECO:0000313" key="10">
    <source>
        <dbReference type="EMBL" id="ADY55805.1"/>
    </source>
</evidence>
<dbReference type="CDD" id="cd05387">
    <property type="entry name" value="BY-kinase"/>
    <property type="match status" value="1"/>
</dbReference>
<dbReference type="GO" id="GO:0005524">
    <property type="term" value="F:ATP binding"/>
    <property type="evidence" value="ECO:0007669"/>
    <property type="project" value="UniProtKB-KW"/>
</dbReference>
<dbReference type="Proteomes" id="UP000007488">
    <property type="component" value="Chromosome"/>
</dbReference>
<evidence type="ECO:0000313" key="11">
    <source>
        <dbReference type="Proteomes" id="UP000007488"/>
    </source>
</evidence>
<organism evidence="10 11">
    <name type="scientific">Syntrophobotulus glycolicus (strain DSM 8271 / FlGlyR)</name>
    <dbReference type="NCBI Taxonomy" id="645991"/>
    <lineage>
        <taxon>Bacteria</taxon>
        <taxon>Bacillati</taxon>
        <taxon>Bacillota</taxon>
        <taxon>Clostridia</taxon>
        <taxon>Eubacteriales</taxon>
        <taxon>Desulfitobacteriaceae</taxon>
        <taxon>Syntrophobotulus</taxon>
    </lineage>
</organism>
<keyword evidence="7" id="KW-0829">Tyrosine-protein kinase</keyword>
<dbReference type="RefSeq" id="WP_013624675.1">
    <property type="nucleotide sequence ID" value="NC_015172.1"/>
</dbReference>
<evidence type="ECO:0000259" key="9">
    <source>
        <dbReference type="Pfam" id="PF13614"/>
    </source>
</evidence>
<gene>
    <name evidence="10" type="ordered locus">Sgly_1504</name>
</gene>
<dbReference type="InterPro" id="IPR027417">
    <property type="entry name" value="P-loop_NTPase"/>
</dbReference>
<keyword evidence="6" id="KW-0067">ATP-binding</keyword>
<dbReference type="Pfam" id="PF13614">
    <property type="entry name" value="AAA_31"/>
    <property type="match status" value="1"/>
</dbReference>
<dbReference type="GO" id="GO:0004715">
    <property type="term" value="F:non-membrane spanning protein tyrosine kinase activity"/>
    <property type="evidence" value="ECO:0007669"/>
    <property type="project" value="UniProtKB-EC"/>
</dbReference>
<reference evidence="10 11" key="1">
    <citation type="journal article" date="2011" name="Stand. Genomic Sci.">
        <title>Complete genome sequence of Syntrophobotulus glycolicus type strain (FlGlyR).</title>
        <authorList>
            <person name="Han C."/>
            <person name="Mwirichia R."/>
            <person name="Chertkov O."/>
            <person name="Held B."/>
            <person name="Lapidus A."/>
            <person name="Nolan M."/>
            <person name="Lucas S."/>
            <person name="Hammon N."/>
            <person name="Deshpande S."/>
            <person name="Cheng J.F."/>
            <person name="Tapia R."/>
            <person name="Goodwin L."/>
            <person name="Pitluck S."/>
            <person name="Huntemann M."/>
            <person name="Liolios K."/>
            <person name="Ivanova N."/>
            <person name="Pagani I."/>
            <person name="Mavromatis K."/>
            <person name="Ovchinikova G."/>
            <person name="Pati A."/>
            <person name="Chen A."/>
            <person name="Palaniappan K."/>
            <person name="Land M."/>
            <person name="Hauser L."/>
            <person name="Brambilla E.M."/>
            <person name="Rohde M."/>
            <person name="Spring S."/>
            <person name="Sikorski J."/>
            <person name="Goker M."/>
            <person name="Woyke T."/>
            <person name="Bristow J."/>
            <person name="Eisen J.A."/>
            <person name="Markowitz V."/>
            <person name="Hugenholtz P."/>
            <person name="Kyrpides N.C."/>
            <person name="Klenk H.P."/>
            <person name="Detter J.C."/>
        </authorList>
    </citation>
    <scope>NUCLEOTIDE SEQUENCE [LARGE SCALE GENOMIC DNA]</scope>
    <source>
        <strain evidence="11">DSM 8271 / FlGlyR</strain>
    </source>
</reference>
<keyword evidence="3 10" id="KW-0808">Transferase</keyword>
<evidence type="ECO:0000256" key="6">
    <source>
        <dbReference type="ARBA" id="ARBA00022840"/>
    </source>
</evidence>
<dbReference type="InterPro" id="IPR050445">
    <property type="entry name" value="Bact_polysacc_biosynth/exp"/>
</dbReference>
<protein>
    <recommendedName>
        <fullName evidence="2">non-specific protein-tyrosine kinase</fullName>
        <ecNumber evidence="2">2.7.10.2</ecNumber>
    </recommendedName>
</protein>
<dbReference type="EC" id="2.7.10.2" evidence="2"/>
<feature type="domain" description="AAA" evidence="9">
    <location>
        <begin position="55"/>
        <end position="178"/>
    </location>
</feature>
<evidence type="ECO:0000256" key="4">
    <source>
        <dbReference type="ARBA" id="ARBA00022741"/>
    </source>
</evidence>